<accession>A0A5E4PTN9</accession>
<proteinExistence type="predicted"/>
<protein>
    <submittedName>
        <fullName evidence="2">Uncharacterized protein</fullName>
    </submittedName>
</protein>
<evidence type="ECO:0000313" key="2">
    <source>
        <dbReference type="EMBL" id="VVC88260.1"/>
    </source>
</evidence>
<feature type="coiled-coil region" evidence="1">
    <location>
        <begin position="16"/>
        <end position="46"/>
    </location>
</feature>
<dbReference type="EMBL" id="FZQP02000271">
    <property type="protein sequence ID" value="VVC88260.1"/>
    <property type="molecule type" value="Genomic_DNA"/>
</dbReference>
<gene>
    <name evidence="2" type="ORF">LSINAPIS_LOCUS1678</name>
</gene>
<reference evidence="2 3" key="1">
    <citation type="submission" date="2017-07" db="EMBL/GenBank/DDBJ databases">
        <authorList>
            <person name="Talla V."/>
            <person name="Backstrom N."/>
        </authorList>
    </citation>
    <scope>NUCLEOTIDE SEQUENCE [LARGE SCALE GENOMIC DNA]</scope>
</reference>
<evidence type="ECO:0000256" key="1">
    <source>
        <dbReference type="SAM" id="Coils"/>
    </source>
</evidence>
<evidence type="ECO:0000313" key="3">
    <source>
        <dbReference type="Proteomes" id="UP000324832"/>
    </source>
</evidence>
<organism evidence="2 3">
    <name type="scientific">Leptidea sinapis</name>
    <dbReference type="NCBI Taxonomy" id="189913"/>
    <lineage>
        <taxon>Eukaryota</taxon>
        <taxon>Metazoa</taxon>
        <taxon>Ecdysozoa</taxon>
        <taxon>Arthropoda</taxon>
        <taxon>Hexapoda</taxon>
        <taxon>Insecta</taxon>
        <taxon>Pterygota</taxon>
        <taxon>Neoptera</taxon>
        <taxon>Endopterygota</taxon>
        <taxon>Lepidoptera</taxon>
        <taxon>Glossata</taxon>
        <taxon>Ditrysia</taxon>
        <taxon>Papilionoidea</taxon>
        <taxon>Pieridae</taxon>
        <taxon>Dismorphiinae</taxon>
        <taxon>Leptidea</taxon>
    </lineage>
</organism>
<keyword evidence="1" id="KW-0175">Coiled coil</keyword>
<keyword evidence="3" id="KW-1185">Reference proteome</keyword>
<name>A0A5E4PTN9_9NEOP</name>
<sequence>MNNQTKEILSQIDEKLKPLVLEIEELKRDNSNLKNKLEMYERKERKKNLIIFGIKEMEQSQKQLLEWTVEKFKNEMLINVSNRDIDNIFRIGKGEKDAYITEDFPKEVLAIRKQLQEKMMEK</sequence>
<dbReference type="Proteomes" id="UP000324832">
    <property type="component" value="Unassembled WGS sequence"/>
</dbReference>
<dbReference type="AlphaFoldDB" id="A0A5E4PTN9"/>